<evidence type="ECO:0000313" key="2">
    <source>
        <dbReference type="Proteomes" id="UP000366051"/>
    </source>
</evidence>
<organism evidence="1 2">
    <name type="scientific">Heliorestis convoluta</name>
    <dbReference type="NCBI Taxonomy" id="356322"/>
    <lineage>
        <taxon>Bacteria</taxon>
        <taxon>Bacillati</taxon>
        <taxon>Bacillota</taxon>
        <taxon>Clostridia</taxon>
        <taxon>Eubacteriales</taxon>
        <taxon>Heliobacteriaceae</taxon>
        <taxon>Heliorestis</taxon>
    </lineage>
</organism>
<protein>
    <submittedName>
        <fullName evidence="1">Uncharacterized protein</fullName>
    </submittedName>
</protein>
<dbReference type="EMBL" id="CP045875">
    <property type="protein sequence ID" value="QGG46956.1"/>
    <property type="molecule type" value="Genomic_DNA"/>
</dbReference>
<sequence length="262" mass="30044">MIAKEQRHLEQQILRLLDQIIDEASQVSMMVGPYRDERFAEGVRMMEQLLTLCELLVEGRKEYVEATIRQLFQQKLPQPNVLRSFGEFQSTLEEYLQQGLQERAKAWEEEQQREIIHVVSTMEALPVTEVVVENEDTANNREEQVRGQENGVQAFAAPLKETAPKKKEQKEVEDYTEVILLRTLQEIYPHCEVVAGSPPGTTGLAAYVPAKGFAILCASSPRRSGRREYICRQLGLQVIYIANTDLHSPLRLKRRILRAGIR</sequence>
<dbReference type="OrthoDB" id="2080822at2"/>
<name>A0A5Q2N0A8_9FIRM</name>
<dbReference type="Proteomes" id="UP000366051">
    <property type="component" value="Chromosome"/>
</dbReference>
<accession>A0A5Q2N0A8</accession>
<dbReference type="AlphaFoldDB" id="A0A5Q2N0A8"/>
<keyword evidence="2" id="KW-1185">Reference proteome</keyword>
<dbReference type="RefSeq" id="WP_153724436.1">
    <property type="nucleotide sequence ID" value="NZ_CP045875.1"/>
</dbReference>
<gene>
    <name evidence="1" type="ORF">FTV88_0780</name>
</gene>
<reference evidence="2" key="1">
    <citation type="submission" date="2019-11" db="EMBL/GenBank/DDBJ databases">
        <title>Genome sequence of Heliorestis convoluta strain HH, an alkaliphilic and minimalistic phototrophic bacterium from a soda lake in Egypt.</title>
        <authorList>
            <person name="Dewey E.D."/>
            <person name="Stokes L.M."/>
            <person name="Burchell B.M."/>
            <person name="Shaffer K.N."/>
            <person name="Huntington A.M."/>
            <person name="Baker J.M."/>
            <person name="Nadendla S."/>
            <person name="Giglio M.G."/>
            <person name="Touchman J.W."/>
            <person name="Blankenship R.E."/>
            <person name="Madigan M.T."/>
            <person name="Sattley W.M."/>
        </authorList>
    </citation>
    <scope>NUCLEOTIDE SEQUENCE [LARGE SCALE GENOMIC DNA]</scope>
    <source>
        <strain evidence="2">HH</strain>
    </source>
</reference>
<evidence type="ECO:0000313" key="1">
    <source>
        <dbReference type="EMBL" id="QGG46956.1"/>
    </source>
</evidence>
<dbReference type="KEGG" id="hcv:FTV88_0780"/>
<proteinExistence type="predicted"/>